<evidence type="ECO:0000313" key="2">
    <source>
        <dbReference type="Proteomes" id="UP000243579"/>
    </source>
</evidence>
<evidence type="ECO:0000313" key="1">
    <source>
        <dbReference type="EMBL" id="OQR91647.1"/>
    </source>
</evidence>
<reference evidence="1 2" key="1">
    <citation type="journal article" date="2014" name="Genome Biol. Evol.">
        <title>The secreted proteins of Achlya hypogyna and Thraustotheca clavata identify the ancestral oomycete secretome and reveal gene acquisitions by horizontal gene transfer.</title>
        <authorList>
            <person name="Misner I."/>
            <person name="Blouin N."/>
            <person name="Leonard G."/>
            <person name="Richards T.A."/>
            <person name="Lane C.E."/>
        </authorList>
    </citation>
    <scope>NUCLEOTIDE SEQUENCE [LARGE SCALE GENOMIC DNA]</scope>
    <source>
        <strain evidence="1 2">ATCC 48635</strain>
    </source>
</reference>
<accession>A0A1V9Z140</accession>
<sequence length="245" mass="27451">MDRPIWLVNAADVGEVHQLTPAQASRMHLNNMYSAPDALYIGCILAQRNLPIDVVNAILEAAGVVLEARAEMRMKAYGYAPLDEEILRLDVPVMDYKWLELVRPVALILESISHDQGWASDAPELNGSYNGCWSWIEFQVAAADGTLVVDRRPMCRNFRANRSPRRHLQYVTDSDVLATLAPGRHISMHMRAQFGGWANFVQYARVSVVMAVGICEDVDVGATWRMLQRERQAAAVSQRNQCVVS</sequence>
<organism evidence="1 2">
    <name type="scientific">Achlya hypogyna</name>
    <name type="common">Oomycete</name>
    <name type="synonym">Protoachlya hypogyna</name>
    <dbReference type="NCBI Taxonomy" id="1202772"/>
    <lineage>
        <taxon>Eukaryota</taxon>
        <taxon>Sar</taxon>
        <taxon>Stramenopiles</taxon>
        <taxon>Oomycota</taxon>
        <taxon>Saprolegniomycetes</taxon>
        <taxon>Saprolegniales</taxon>
        <taxon>Achlyaceae</taxon>
        <taxon>Achlya</taxon>
    </lineage>
</organism>
<comment type="caution">
    <text evidence="1">The sequence shown here is derived from an EMBL/GenBank/DDBJ whole genome shotgun (WGS) entry which is preliminary data.</text>
</comment>
<dbReference type="Proteomes" id="UP000243579">
    <property type="component" value="Unassembled WGS sequence"/>
</dbReference>
<proteinExistence type="predicted"/>
<name>A0A1V9Z140_ACHHY</name>
<dbReference type="EMBL" id="JNBR01000513">
    <property type="protein sequence ID" value="OQR91647.1"/>
    <property type="molecule type" value="Genomic_DNA"/>
</dbReference>
<protein>
    <submittedName>
        <fullName evidence="1">Uncharacterized protein</fullName>
    </submittedName>
</protein>
<dbReference type="OrthoDB" id="66095at2759"/>
<dbReference type="AlphaFoldDB" id="A0A1V9Z140"/>
<dbReference type="STRING" id="1202772.A0A1V9Z140"/>
<gene>
    <name evidence="1" type="ORF">ACHHYP_04526</name>
</gene>
<keyword evidence="2" id="KW-1185">Reference proteome</keyword>